<dbReference type="SUPFAM" id="SSF53474">
    <property type="entry name" value="alpha/beta-Hydrolases"/>
    <property type="match status" value="1"/>
</dbReference>
<accession>A0A7S3DLC4</accession>
<dbReference type="EC" id="3.1.2.2" evidence="6"/>
<evidence type="ECO:0000256" key="1">
    <source>
        <dbReference type="ARBA" id="ARBA00004371"/>
    </source>
</evidence>
<evidence type="ECO:0000313" key="10">
    <source>
        <dbReference type="EMBL" id="CAE0260899.1"/>
    </source>
</evidence>
<feature type="chain" id="PRO_5031208929" description="palmitoyl-CoA hydrolase" evidence="9">
    <location>
        <begin position="24"/>
        <end position="294"/>
    </location>
</feature>
<comment type="subcellular location">
    <subcellularLocation>
        <location evidence="1">Lysosome</location>
    </subcellularLocation>
</comment>
<keyword evidence="3" id="KW-0378">Hydrolase</keyword>
<proteinExistence type="predicted"/>
<evidence type="ECO:0000256" key="5">
    <source>
        <dbReference type="ARBA" id="ARBA00023228"/>
    </source>
</evidence>
<keyword evidence="5" id="KW-0458">Lysosome</keyword>
<dbReference type="PANTHER" id="PTHR11247:SF27">
    <property type="entry name" value="LYSOSOMAL THIOESTERASE PPT2"/>
    <property type="match status" value="1"/>
</dbReference>
<dbReference type="EMBL" id="HBIB01035770">
    <property type="protein sequence ID" value="CAE0260899.1"/>
    <property type="molecule type" value="Transcribed_RNA"/>
</dbReference>
<keyword evidence="2 9" id="KW-0732">Signal</keyword>
<evidence type="ECO:0000256" key="4">
    <source>
        <dbReference type="ARBA" id="ARBA00023180"/>
    </source>
</evidence>
<evidence type="ECO:0000256" key="9">
    <source>
        <dbReference type="SAM" id="SignalP"/>
    </source>
</evidence>
<reference evidence="10" key="1">
    <citation type="submission" date="2021-01" db="EMBL/GenBank/DDBJ databases">
        <authorList>
            <person name="Corre E."/>
            <person name="Pelletier E."/>
            <person name="Niang G."/>
            <person name="Scheremetjew M."/>
            <person name="Finn R."/>
            <person name="Kale V."/>
            <person name="Holt S."/>
            <person name="Cochrane G."/>
            <person name="Meng A."/>
            <person name="Brown T."/>
            <person name="Cohen L."/>
        </authorList>
    </citation>
    <scope>NUCLEOTIDE SEQUENCE</scope>
    <source>
        <strain evidence="10">NIES-2562</strain>
    </source>
</reference>
<evidence type="ECO:0000256" key="3">
    <source>
        <dbReference type="ARBA" id="ARBA00022801"/>
    </source>
</evidence>
<dbReference type="PANTHER" id="PTHR11247">
    <property type="entry name" value="PALMITOYL-PROTEIN THIOESTERASE/DOLICHYLDIPHOSPHATASE 1"/>
    <property type="match status" value="1"/>
</dbReference>
<dbReference type="PROSITE" id="PS51257">
    <property type="entry name" value="PROKAR_LIPOPROTEIN"/>
    <property type="match status" value="1"/>
</dbReference>
<organism evidence="10">
    <name type="scientific">Palpitomonas bilix</name>
    <dbReference type="NCBI Taxonomy" id="652834"/>
    <lineage>
        <taxon>Eukaryota</taxon>
        <taxon>Eukaryota incertae sedis</taxon>
    </lineage>
</organism>
<evidence type="ECO:0000256" key="2">
    <source>
        <dbReference type="ARBA" id="ARBA00022729"/>
    </source>
</evidence>
<dbReference type="AlphaFoldDB" id="A0A7S3DLC4"/>
<dbReference type="Pfam" id="PF02089">
    <property type="entry name" value="Palm_thioest"/>
    <property type="match status" value="1"/>
</dbReference>
<name>A0A7S3DLC4_9EUKA</name>
<evidence type="ECO:0000256" key="6">
    <source>
        <dbReference type="ARBA" id="ARBA00038848"/>
    </source>
</evidence>
<dbReference type="Gene3D" id="3.40.50.1820">
    <property type="entry name" value="alpha/beta hydrolase"/>
    <property type="match status" value="1"/>
</dbReference>
<comment type="function">
    <text evidence="8">Catalyzes the cleavage of thioester bonds from S-palmitoyl-CoA or S-palmitoyl-N-acetylcysteamine (unbranched structures) but does not have activity against palmitoylcysteine or palmitoylated proteins, branched structures or bulky head groups. Conversely, hydrolyzes both long and short chain fatty acyl-CoA substrate.</text>
</comment>
<feature type="signal peptide" evidence="9">
    <location>
        <begin position="1"/>
        <end position="23"/>
    </location>
</feature>
<evidence type="ECO:0000256" key="7">
    <source>
        <dbReference type="ARBA" id="ARBA00093223"/>
    </source>
</evidence>
<dbReference type="InterPro" id="IPR029058">
    <property type="entry name" value="AB_hydrolase_fold"/>
</dbReference>
<dbReference type="GO" id="GO:0016790">
    <property type="term" value="F:thiolester hydrolase activity"/>
    <property type="evidence" value="ECO:0007669"/>
    <property type="project" value="TreeGrafter"/>
</dbReference>
<dbReference type="GO" id="GO:0005764">
    <property type="term" value="C:lysosome"/>
    <property type="evidence" value="ECO:0007669"/>
    <property type="project" value="UniProtKB-SubCell"/>
</dbReference>
<comment type="catalytic activity">
    <reaction evidence="7">
        <text>S-hexadecanoyl-N-acetylcysteamine + H2O = N-acetylcysteamine + hexadecanoate + H(+)</text>
        <dbReference type="Rhea" id="RHEA:84099"/>
        <dbReference type="ChEBI" id="CHEBI:7896"/>
        <dbReference type="ChEBI" id="CHEBI:15377"/>
        <dbReference type="ChEBI" id="CHEBI:15378"/>
        <dbReference type="ChEBI" id="CHEBI:74410"/>
        <dbReference type="ChEBI" id="CHEBI:233601"/>
    </reaction>
</comment>
<protein>
    <recommendedName>
        <fullName evidence="6">palmitoyl-CoA hydrolase</fullName>
        <ecNumber evidence="6">3.1.2.2</ecNumber>
    </recommendedName>
</protein>
<keyword evidence="4" id="KW-0325">Glycoprotein</keyword>
<evidence type="ECO:0000256" key="8">
    <source>
        <dbReference type="ARBA" id="ARBA00093353"/>
    </source>
</evidence>
<gene>
    <name evidence="10" type="ORF">PBIL07802_LOCUS23188</name>
</gene>
<sequence>MMARSLPFLPALFACMLISTVHAYLPIVFMHGVNGSPHDFDGLRQYIAEHHPGTAMFALDVDAKEESLFKSMDAQVKDFVAALREVTSVNITGPYHLVAHSQGTLVSRGGIEEMGDHRVQKYITLAGPQQGQYGIPPMVENIVPGVTRDFAHDVFYNAIAQDCFSIAGYWNDPRYHDTYLKEVVFLPHYNNEVNTSDSARYKENFLRIKEMVALGSDGDDIINPWFSSTLDFYTYEEDFTHIDMTQTIVYKEDLYGLQSLDKRGSLSRQMVAGLTHTDWLRKDEAFAAVLSYLD</sequence>